<feature type="chain" id="PRO_5043014046" description="Thioredoxin domain-containing protein" evidence="1">
    <location>
        <begin position="20"/>
        <end position="352"/>
    </location>
</feature>
<dbReference type="SUPFAM" id="SSF52833">
    <property type="entry name" value="Thioredoxin-like"/>
    <property type="match status" value="2"/>
</dbReference>
<dbReference type="InterPro" id="IPR040090">
    <property type="entry name" value="TXNDC16"/>
</dbReference>
<protein>
    <recommendedName>
        <fullName evidence="4">Thioredoxin domain-containing protein</fullName>
    </recommendedName>
</protein>
<dbReference type="AlphaFoldDB" id="A0AAN6PQ73"/>
<keyword evidence="1" id="KW-0732">Signal</keyword>
<dbReference type="Proteomes" id="UP001303115">
    <property type="component" value="Unassembled WGS sequence"/>
</dbReference>
<dbReference type="Gene3D" id="3.40.30.10">
    <property type="entry name" value="Glutaredoxin"/>
    <property type="match status" value="2"/>
</dbReference>
<keyword evidence="3" id="KW-1185">Reference proteome</keyword>
<dbReference type="InterPro" id="IPR036249">
    <property type="entry name" value="Thioredoxin-like_sf"/>
</dbReference>
<dbReference type="Pfam" id="PF13848">
    <property type="entry name" value="Thioredoxin_6"/>
    <property type="match status" value="1"/>
</dbReference>
<dbReference type="PANTHER" id="PTHR22699">
    <property type="entry name" value="THIOREDOXIN DOMAIN-CONTAINING PROTEIN 16"/>
    <property type="match status" value="1"/>
</dbReference>
<name>A0AAN6PQ73_9PEZI</name>
<evidence type="ECO:0000313" key="2">
    <source>
        <dbReference type="EMBL" id="KAK4043978.1"/>
    </source>
</evidence>
<comment type="caution">
    <text evidence="2">The sequence shown here is derived from an EMBL/GenBank/DDBJ whole genome shotgun (WGS) entry which is preliminary data.</text>
</comment>
<proteinExistence type="predicted"/>
<dbReference type="PANTHER" id="PTHR22699:SF1">
    <property type="entry name" value="THIOREDOXIN DOMAIN-CONTAINING PROTEIN 16"/>
    <property type="match status" value="1"/>
</dbReference>
<sequence>MAWIHTAAVLLLGARAVLAPASAALEQEWLSATTNAIDGQQLFSIDCSVPESDCDIQEDMSYPSVFLLQLDQPAVRYRGARQAAAMLHFIWRRTRPAVTQGLDAEGLAAFKTADETVFVAYLDSSDRELFGVFEDIARRYRDEFSFGTVVDPAVAEAQGVKAPAVVCYKPVDGDIVTLKGFEGVEELDGWVKEASRRVIGELTVLNQQRLLDRGWPMVYLLGSTESERQRLRKSLYKFARNYYDSLTSVVVDPFEFPDLMGKLGLEPGVFPAGAVHQLSKDRIYPYPKGQSFSSDALQRWGLDVYQGRIKPWTPPGVTTTYEDLGPTRVATRKISMANMPGVKIRIAGHDEL</sequence>
<dbReference type="CDD" id="cd02982">
    <property type="entry name" value="PDI_b'_family"/>
    <property type="match status" value="1"/>
</dbReference>
<evidence type="ECO:0008006" key="4">
    <source>
        <dbReference type="Google" id="ProtNLM"/>
    </source>
</evidence>
<evidence type="ECO:0000256" key="1">
    <source>
        <dbReference type="SAM" id="SignalP"/>
    </source>
</evidence>
<evidence type="ECO:0000313" key="3">
    <source>
        <dbReference type="Proteomes" id="UP001303115"/>
    </source>
</evidence>
<accession>A0AAN6PQ73</accession>
<gene>
    <name evidence="2" type="ORF">C8A01DRAFT_43142</name>
</gene>
<reference evidence="3" key="1">
    <citation type="journal article" date="2023" name="Mol. Phylogenet. Evol.">
        <title>Genome-scale phylogeny and comparative genomics of the fungal order Sordariales.</title>
        <authorList>
            <person name="Hensen N."/>
            <person name="Bonometti L."/>
            <person name="Westerberg I."/>
            <person name="Brannstrom I.O."/>
            <person name="Guillou S."/>
            <person name="Cros-Aarteil S."/>
            <person name="Calhoun S."/>
            <person name="Haridas S."/>
            <person name="Kuo A."/>
            <person name="Mondo S."/>
            <person name="Pangilinan J."/>
            <person name="Riley R."/>
            <person name="LaButti K."/>
            <person name="Andreopoulos B."/>
            <person name="Lipzen A."/>
            <person name="Chen C."/>
            <person name="Yan M."/>
            <person name="Daum C."/>
            <person name="Ng V."/>
            <person name="Clum A."/>
            <person name="Steindorff A."/>
            <person name="Ohm R.A."/>
            <person name="Martin F."/>
            <person name="Silar P."/>
            <person name="Natvig D.O."/>
            <person name="Lalanne C."/>
            <person name="Gautier V."/>
            <person name="Ament-Velasquez S.L."/>
            <person name="Kruys A."/>
            <person name="Hutchinson M.I."/>
            <person name="Powell A.J."/>
            <person name="Barry K."/>
            <person name="Miller A.N."/>
            <person name="Grigoriev I.V."/>
            <person name="Debuchy R."/>
            <person name="Gladieux P."/>
            <person name="Hiltunen Thoren M."/>
            <person name="Johannesson H."/>
        </authorList>
    </citation>
    <scope>NUCLEOTIDE SEQUENCE [LARGE SCALE GENOMIC DNA]</scope>
    <source>
        <strain evidence="3">CBS 284.82</strain>
    </source>
</reference>
<dbReference type="EMBL" id="MU854322">
    <property type="protein sequence ID" value="KAK4043978.1"/>
    <property type="molecule type" value="Genomic_DNA"/>
</dbReference>
<feature type="signal peptide" evidence="1">
    <location>
        <begin position="1"/>
        <end position="19"/>
    </location>
</feature>
<organism evidence="2 3">
    <name type="scientific">Parachaetomium inaequale</name>
    <dbReference type="NCBI Taxonomy" id="2588326"/>
    <lineage>
        <taxon>Eukaryota</taxon>
        <taxon>Fungi</taxon>
        <taxon>Dikarya</taxon>
        <taxon>Ascomycota</taxon>
        <taxon>Pezizomycotina</taxon>
        <taxon>Sordariomycetes</taxon>
        <taxon>Sordariomycetidae</taxon>
        <taxon>Sordariales</taxon>
        <taxon>Chaetomiaceae</taxon>
        <taxon>Parachaetomium</taxon>
    </lineage>
</organism>
<dbReference type="CDD" id="cd02981">
    <property type="entry name" value="PDI_b_family"/>
    <property type="match status" value="1"/>
</dbReference>